<dbReference type="SMART" id="SM01411">
    <property type="entry name" value="Ephrin_rec_like"/>
    <property type="match status" value="3"/>
</dbReference>
<accession>A0ABQ9WX85</accession>
<dbReference type="EMBL" id="JARBJD010000353">
    <property type="protein sequence ID" value="KAK2943302.1"/>
    <property type="molecule type" value="Genomic_DNA"/>
</dbReference>
<comment type="caution">
    <text evidence="9">The sequence shown here is derived from an EMBL/GenBank/DDBJ whole genome shotgun (WGS) entry which is preliminary data.</text>
</comment>
<dbReference type="InterPro" id="IPR044865">
    <property type="entry name" value="MRH_dom"/>
</dbReference>
<keyword evidence="4" id="KW-0732">Signal</keyword>
<dbReference type="SUPFAM" id="SSF57184">
    <property type="entry name" value="Growth factor receptor domain"/>
    <property type="match status" value="2"/>
</dbReference>
<evidence type="ECO:0000256" key="5">
    <source>
        <dbReference type="ARBA" id="ARBA00023157"/>
    </source>
</evidence>
<reference evidence="9 10" key="1">
    <citation type="journal article" date="2022" name="bioRxiv">
        <title>Genomics of Preaxostyla Flagellates Illuminates Evolutionary Transitions and the Path Towards Mitochondrial Loss.</title>
        <authorList>
            <person name="Novak L.V.F."/>
            <person name="Treitli S.C."/>
            <person name="Pyrih J."/>
            <person name="Halakuc P."/>
            <person name="Pipaliya S.V."/>
            <person name="Vacek V."/>
            <person name="Brzon O."/>
            <person name="Soukal P."/>
            <person name="Eme L."/>
            <person name="Dacks J.B."/>
            <person name="Karnkowska A."/>
            <person name="Elias M."/>
            <person name="Hampl V."/>
        </authorList>
    </citation>
    <scope>NUCLEOTIDE SEQUENCE [LARGE SCALE GENOMIC DNA]</scope>
    <source>
        <strain evidence="9">NAU3</strain>
        <tissue evidence="9">Gut</tissue>
    </source>
</reference>
<name>A0ABQ9WX85_9EUKA</name>
<proteinExistence type="inferred from homology"/>
<dbReference type="Pfam" id="PF07699">
    <property type="entry name" value="Ephrin_rec_like"/>
    <property type="match status" value="2"/>
</dbReference>
<dbReference type="InterPro" id="IPR009030">
    <property type="entry name" value="Growth_fac_rcpt_cys_sf"/>
</dbReference>
<sequence>MIPSVFLFLSAVHCINYRFGRSNEEACQTPLVTYGECNKDNKMNVTFICGDNTPSIVEHSYGEFNCSYAEKGKYFDLSLKDFSTCQKGFQPKRDGILFGETSRSDNAFSMSSSNGKKHFKLEENAIILSDLVPLVTTNLSFSFTVRATSSDLSIQYRFPTVLYQTVDAYLVIGNTEQRIPYSETWSDLSTNTVFGTHTATICVKTTSYYEPIGTGIPQMEIRKIEYNPGLNIPVSCEKCPTNQTSINGICQPCPLGSYIDGTSCKLCDGYVYPLGTCNALPECTPSDFVGVLGECVGTQIVTYKKIRPCKGNRPSTTRPCKQCRPGFYLKNNECISCPSGTYKGEDASDQAECKKCPGGTIAEPQDVITSINNNTFRNFTTSCVSELESWTSLACPEPAAASSAKNADENDIPTNWITTSDGISTPRYHNAPVELKLHLHVSQTFDTPFTQIQITYTPNLQEKSVFSMKITTEEDITITGKTQKKDVKSTMTLPLFIIDEEIVFTFKHAVHNNDLDYVIIHSIILNTPYQDDSAQNNRYGAVSCSACAAGTFSEEGSSRCTLCPKGHSQDKEGQKACDPCPADHYSSLEGSTKCLACGQGMVGSADHLSCKNKQNTCQYTHNQYMPFDLENLLQAQTASSNFQISNTTSSHHSLSASSPKPRSYRYSAKNADYKPFGPYTIQTTSDTIYLSLCVNTEDSPALTTNCSLLGGQTSDGYSCLVTTYGWIYSLGRTMHWEVWQDDKYVDPEVQEDTTSNADKKTGQAGNYGVELIYEDGDYCFDEEGSYRTKSTSIKLTCVKPGDDSITTSPVLKESPSMCDYNYTWRTPHACRLCTEFDREVIREECVKGQRKAVIRKSYNTKTKADEMWCTGGVSALPILENMTLLEGQLEKVDVHAEEITVIEKCKTPVKVGVVTLIIILVVLGLVAVGVIFLAVCLCCKNRQLKFKVFQKDNVDIEKIKAGVDDPSFSGPSHNMNV</sequence>
<dbReference type="Proteomes" id="UP001281761">
    <property type="component" value="Unassembled WGS sequence"/>
</dbReference>
<keyword evidence="3" id="KW-1003">Cell membrane</keyword>
<evidence type="ECO:0000313" key="10">
    <source>
        <dbReference type="Proteomes" id="UP001281761"/>
    </source>
</evidence>
<organism evidence="9 10">
    <name type="scientific">Blattamonas nauphoetae</name>
    <dbReference type="NCBI Taxonomy" id="2049346"/>
    <lineage>
        <taxon>Eukaryota</taxon>
        <taxon>Metamonada</taxon>
        <taxon>Preaxostyla</taxon>
        <taxon>Oxymonadida</taxon>
        <taxon>Blattamonas</taxon>
    </lineage>
</organism>
<feature type="domain" description="MRH" evidence="8">
    <location>
        <begin position="615"/>
        <end position="832"/>
    </location>
</feature>
<evidence type="ECO:0000256" key="3">
    <source>
        <dbReference type="ARBA" id="ARBA00022475"/>
    </source>
</evidence>
<evidence type="ECO:0000256" key="6">
    <source>
        <dbReference type="ARBA" id="ARBA00023180"/>
    </source>
</evidence>
<protein>
    <recommendedName>
        <fullName evidence="8">MRH domain-containing protein</fullName>
    </recommendedName>
</protein>
<dbReference type="PANTHER" id="PTHR22727">
    <property type="entry name" value="PROTEIN CBG13728"/>
    <property type="match status" value="1"/>
</dbReference>
<keyword evidence="7" id="KW-0812">Transmembrane</keyword>
<comment type="similarity">
    <text evidence="2">Belongs to the ELAPOR family.</text>
</comment>
<dbReference type="InterPro" id="IPR011641">
    <property type="entry name" value="Tyr-kin_ephrin_A/B_rcpt-like"/>
</dbReference>
<dbReference type="SUPFAM" id="SSF50911">
    <property type="entry name" value="Mannose 6-phosphate receptor domain"/>
    <property type="match status" value="1"/>
</dbReference>
<dbReference type="Gene3D" id="2.10.50.10">
    <property type="entry name" value="Tumor Necrosis Factor Receptor, subunit A, domain 2"/>
    <property type="match status" value="2"/>
</dbReference>
<evidence type="ECO:0000256" key="4">
    <source>
        <dbReference type="ARBA" id="ARBA00022729"/>
    </source>
</evidence>
<gene>
    <name evidence="9" type="ORF">BLNAU_21779</name>
</gene>
<dbReference type="InterPro" id="IPR039181">
    <property type="entry name" value="Elapor1/2"/>
</dbReference>
<keyword evidence="7" id="KW-1133">Transmembrane helix</keyword>
<feature type="transmembrane region" description="Helical" evidence="7">
    <location>
        <begin position="911"/>
        <end position="937"/>
    </location>
</feature>
<dbReference type="InterPro" id="IPR009011">
    <property type="entry name" value="Man6P_isomerase_rcpt-bd_dom_sf"/>
</dbReference>
<dbReference type="PROSITE" id="PS51914">
    <property type="entry name" value="MRH"/>
    <property type="match status" value="1"/>
</dbReference>
<keyword evidence="10" id="KW-1185">Reference proteome</keyword>
<keyword evidence="5" id="KW-1015">Disulfide bond</keyword>
<evidence type="ECO:0000256" key="7">
    <source>
        <dbReference type="SAM" id="Phobius"/>
    </source>
</evidence>
<evidence type="ECO:0000313" key="9">
    <source>
        <dbReference type="EMBL" id="KAK2943302.1"/>
    </source>
</evidence>
<comment type="subcellular location">
    <subcellularLocation>
        <location evidence="1">Cell membrane</location>
        <topology evidence="1">Single-pass type I membrane protein</topology>
    </subcellularLocation>
</comment>
<evidence type="ECO:0000256" key="2">
    <source>
        <dbReference type="ARBA" id="ARBA00007627"/>
    </source>
</evidence>
<evidence type="ECO:0000259" key="8">
    <source>
        <dbReference type="PROSITE" id="PS51914"/>
    </source>
</evidence>
<dbReference type="PANTHER" id="PTHR22727:SF15">
    <property type="entry name" value="MRH DOMAIN-CONTAINING PROTEIN"/>
    <property type="match status" value="1"/>
</dbReference>
<keyword evidence="7" id="KW-0472">Membrane</keyword>
<keyword evidence="6" id="KW-0325">Glycoprotein</keyword>
<dbReference type="Gene3D" id="2.70.130.10">
    <property type="entry name" value="Mannose-6-phosphate receptor binding domain"/>
    <property type="match status" value="1"/>
</dbReference>
<evidence type="ECO:0000256" key="1">
    <source>
        <dbReference type="ARBA" id="ARBA00004251"/>
    </source>
</evidence>